<name>A0ABD5FKR9_ENTCA</name>
<dbReference type="PANTHER" id="PTHR22916">
    <property type="entry name" value="GLYCOSYLTRANSFERASE"/>
    <property type="match status" value="1"/>
</dbReference>
<accession>A0ABD5FKR9</accession>
<evidence type="ECO:0000313" key="2">
    <source>
        <dbReference type="EMBL" id="MDT2982885.1"/>
    </source>
</evidence>
<dbReference type="Pfam" id="PF00535">
    <property type="entry name" value="Glycos_transf_2"/>
    <property type="match status" value="1"/>
</dbReference>
<dbReference type="Pfam" id="PF13692">
    <property type="entry name" value="Glyco_trans_1_4"/>
    <property type="match status" value="1"/>
</dbReference>
<reference evidence="2 3" key="1">
    <citation type="submission" date="2023-03" db="EMBL/GenBank/DDBJ databases">
        <authorList>
            <person name="Shen W."/>
            <person name="Cai J."/>
        </authorList>
    </citation>
    <scope>NUCLEOTIDE SEQUENCE [LARGE SCALE GENOMIC DNA]</scope>
    <source>
        <strain evidence="2 3">B516</strain>
    </source>
</reference>
<dbReference type="SUPFAM" id="SSF53756">
    <property type="entry name" value="UDP-Glycosyltransferase/glycogen phosphorylase"/>
    <property type="match status" value="1"/>
</dbReference>
<proteinExistence type="predicted"/>
<dbReference type="EMBL" id="JARQDZ010000003">
    <property type="protein sequence ID" value="MDT2982885.1"/>
    <property type="molecule type" value="Genomic_DNA"/>
</dbReference>
<dbReference type="InterPro" id="IPR001173">
    <property type="entry name" value="Glyco_trans_2-like"/>
</dbReference>
<feature type="domain" description="Glycosyltransferase 2-like" evidence="1">
    <location>
        <begin position="5"/>
        <end position="134"/>
    </location>
</feature>
<dbReference type="Pfam" id="PF05045">
    <property type="entry name" value="RgpF"/>
    <property type="match status" value="1"/>
</dbReference>
<gene>
    <name evidence="2" type="ORF">P7I34_09445</name>
</gene>
<sequence length="1024" mass="118813">MGLVSVIVTCYNHEKYIEQCLKSVLSQTYPEIELLVINDGSTDKSEEIILKTLELSNTKYEYIYQENSGVCVTRNRGLDWIKGKYVLFIDSDNYLDPEFIEKLVSLAESEEVDIVYTDLINASSKELFMKARPFELQAYLTNNFIDNCSLIRASIIKDVRYDLNLNRKKLVDYDFIMNLILVNKAKPKKCEEAKLNYRVLANSISRTGEHSSDKFYYEVYFYILRKHIEDYPNEILNAVSHNTMILENRLSNLTKHLTELTEHVKNQDHEIIVKNDEKKLLELDKQNLLVERKELGEHFSYEIEKYEKEQFTMKQIIATLENEKNEIRNSNSYKLGNLFIKPIHYGYRFIKNPALALKVWSKLKENTRKYSTKVVKPSTLLMRVKRSVERKNNNYVAPSRILIFVIYEDKEKLQEYKLLFLKAFKAICTDLLIIVNGDLPSSDIEQLEQLGRVETRENKGYDTAAFRHGILFLGKEKLLEYDELLLVNDTNIGPVGELSSIFKKMADKKLDFWGLTYGEEYNDFTNLNKYGYIPKHLQSYFLVIEKTLLSYSGFYSYWEKMNDTNSRDKAIGMHETVFTKHFSDLGFKHGALTEKNEDSAMYIHPLEMLKEGIPVIKYTALSNYTNEKFIWQGLNRQTEIPSLVKYIEEKTDYPVKIIKEIIEDIKEKDSQKYVLIIDGVENVIPQLTKYRVENKIEQLKNLNFRVKSVGLSELKISDAERASHIIIYRAPYNEMLVNLIQVAKEFNKPVLYDIDDLVIDTKYTDQLSYVKGLSKIEKQNYDAGVTNYGKMLVLCDIAIASTEDLKKELKKYNTKVLLNRNLGSEELIKLSNNAEKLSDASCVHIGYFSGSITHNENFELIMPAILKILASFNNVKLHLAGHIDIPNELKEYSEQIVIHPFVDWRLLPQLVKNVDINLAPLVDTIFNRAKSEIKWLEAGLLKIPTIASNIGSFKDMIIEGETGILVDSSEDWFEKLELLVTNGELRKKIGRNAYNYVVNNCTTIQHNDELTDFLSEEAKNKIND</sequence>
<organism evidence="2 3">
    <name type="scientific">Enterococcus casseliflavus</name>
    <name type="common">Enterococcus flavescens</name>
    <dbReference type="NCBI Taxonomy" id="37734"/>
    <lineage>
        <taxon>Bacteria</taxon>
        <taxon>Bacillati</taxon>
        <taxon>Bacillota</taxon>
        <taxon>Bacilli</taxon>
        <taxon>Lactobacillales</taxon>
        <taxon>Enterococcaceae</taxon>
        <taxon>Enterococcus</taxon>
    </lineage>
</organism>
<evidence type="ECO:0000259" key="1">
    <source>
        <dbReference type="Pfam" id="PF00535"/>
    </source>
</evidence>
<dbReference type="Gene3D" id="3.40.50.2000">
    <property type="entry name" value="Glycogen Phosphorylase B"/>
    <property type="match status" value="1"/>
</dbReference>
<evidence type="ECO:0000313" key="3">
    <source>
        <dbReference type="Proteomes" id="UP001253851"/>
    </source>
</evidence>
<comment type="caution">
    <text evidence="2">The sequence shown here is derived from an EMBL/GenBank/DDBJ whole genome shotgun (WGS) entry which is preliminary data.</text>
</comment>
<protein>
    <submittedName>
        <fullName evidence="2">Rhamnan synthesis F family protein</fullName>
    </submittedName>
</protein>
<dbReference type="AlphaFoldDB" id="A0ABD5FKR9"/>
<dbReference type="Gene3D" id="3.90.550.10">
    <property type="entry name" value="Spore Coat Polysaccharide Biosynthesis Protein SpsA, Chain A"/>
    <property type="match status" value="1"/>
</dbReference>
<dbReference type="Proteomes" id="UP001253851">
    <property type="component" value="Unassembled WGS sequence"/>
</dbReference>
<dbReference type="InterPro" id="IPR029044">
    <property type="entry name" value="Nucleotide-diphossugar_trans"/>
</dbReference>
<dbReference type="CDD" id="cd00761">
    <property type="entry name" value="Glyco_tranf_GTA_type"/>
    <property type="match status" value="1"/>
</dbReference>
<dbReference type="RefSeq" id="WP_311957380.1">
    <property type="nucleotide sequence ID" value="NZ_JARQDZ010000003.1"/>
</dbReference>
<dbReference type="InterPro" id="IPR007739">
    <property type="entry name" value="RgpF"/>
</dbReference>
<dbReference type="SUPFAM" id="SSF53448">
    <property type="entry name" value="Nucleotide-diphospho-sugar transferases"/>
    <property type="match status" value="1"/>
</dbReference>